<organism evidence="1 2">
    <name type="scientific">Candidatus Methanobinarius endosymbioticus</name>
    <dbReference type="NCBI Taxonomy" id="2006182"/>
    <lineage>
        <taxon>Archaea</taxon>
        <taxon>Methanobacteriati</taxon>
        <taxon>Methanobacteriota</taxon>
        <taxon>Methanomada group</taxon>
        <taxon>Methanobacteria</taxon>
        <taxon>Methanobacteriales</taxon>
        <taxon>Methanobacteriaceae</taxon>
        <taxon>Candidatus Methanobinarius</taxon>
    </lineage>
</organism>
<protein>
    <submittedName>
        <fullName evidence="1">Uncharacterized protein</fullName>
    </submittedName>
</protein>
<keyword evidence="2" id="KW-1185">Reference proteome</keyword>
<sequence length="65" mass="7526">MIFLEISKKIRCIFLLNDKIKHFITNNLAFERVSNNSNASEINERSLDSSDSKDLDIPKIPDFLI</sequence>
<comment type="caution">
    <text evidence="1">The sequence shown here is derived from an EMBL/GenBank/DDBJ whole genome shotgun (WGS) entry which is preliminary data.</text>
</comment>
<reference evidence="1 2" key="1">
    <citation type="submission" date="2018-06" db="EMBL/GenBank/DDBJ databases">
        <title>Genomic insight into two independent archaeal endosymbiosis events.</title>
        <authorList>
            <person name="Lind A.E."/>
            <person name="Lewis W.H."/>
            <person name="Spang A."/>
            <person name="Guy L."/>
            <person name="Embley M.T."/>
            <person name="Ettema T.J.G."/>
        </authorList>
    </citation>
    <scope>NUCLEOTIDE SEQUENCE [LARGE SCALE GENOMIC DNA]</scope>
    <source>
        <strain evidence="1">NOE</strain>
    </source>
</reference>
<name>A0A366M8R0_9EURY</name>
<gene>
    <name evidence="1" type="ORF">ALNOE001_18060</name>
</gene>
<proteinExistence type="predicted"/>
<accession>A0A366M8R0</accession>
<dbReference type="AlphaFoldDB" id="A0A366M8R0"/>
<evidence type="ECO:0000313" key="1">
    <source>
        <dbReference type="EMBL" id="RBQ22575.1"/>
    </source>
</evidence>
<dbReference type="Proteomes" id="UP000253099">
    <property type="component" value="Unassembled WGS sequence"/>
</dbReference>
<evidence type="ECO:0000313" key="2">
    <source>
        <dbReference type="Proteomes" id="UP000253099"/>
    </source>
</evidence>
<dbReference type="EMBL" id="NIZT01000059">
    <property type="protein sequence ID" value="RBQ22575.1"/>
    <property type="molecule type" value="Genomic_DNA"/>
</dbReference>